<name>A0A5C9A0K9_9GAMM</name>
<comment type="subunit">
    <text evidence="4">Interacts with the cytoplasmic NapA precursor.</text>
</comment>
<dbReference type="PANTHER" id="PTHR38603:SF1">
    <property type="entry name" value="CHAPERONE NAPD"/>
    <property type="match status" value="1"/>
</dbReference>
<dbReference type="Proteomes" id="UP000321933">
    <property type="component" value="Unassembled WGS sequence"/>
</dbReference>
<protein>
    <recommendedName>
        <fullName evidence="4">Chaperone NapD</fullName>
    </recommendedName>
    <alternativeName>
        <fullName evidence="4">NapA signal peptide-binding chaperone NapD</fullName>
    </alternativeName>
</protein>
<dbReference type="AlphaFoldDB" id="A0A5C9A0K9"/>
<comment type="function">
    <text evidence="4">Chaperone for NapA, the catalytic subunit of the periplasmic nitrate reductase. It binds directly and specifically to the twin-arginine signal peptide of NapA, preventing premature interaction with the Tat translocase and premature export.</text>
</comment>
<evidence type="ECO:0000313" key="6">
    <source>
        <dbReference type="Proteomes" id="UP000321933"/>
    </source>
</evidence>
<dbReference type="EMBL" id="VRYZ01000001">
    <property type="protein sequence ID" value="TXS94403.1"/>
    <property type="molecule type" value="Genomic_DNA"/>
</dbReference>
<comment type="similarity">
    <text evidence="4">Belongs to the NapD family.</text>
</comment>
<keyword evidence="2 4" id="KW-0963">Cytoplasm</keyword>
<evidence type="ECO:0000256" key="1">
    <source>
        <dbReference type="ARBA" id="ARBA00004496"/>
    </source>
</evidence>
<comment type="subcellular location">
    <subcellularLocation>
        <location evidence="1 4">Cytoplasm</location>
    </subcellularLocation>
</comment>
<evidence type="ECO:0000256" key="4">
    <source>
        <dbReference type="HAMAP-Rule" id="MF_02200"/>
    </source>
</evidence>
<dbReference type="GO" id="GO:0005737">
    <property type="term" value="C:cytoplasm"/>
    <property type="evidence" value="ECO:0007669"/>
    <property type="project" value="UniProtKB-SubCell"/>
</dbReference>
<dbReference type="HAMAP" id="MF_02200">
    <property type="entry name" value="NapD"/>
    <property type="match status" value="1"/>
</dbReference>
<dbReference type="InterPro" id="IPR005623">
    <property type="entry name" value="Chaperone_NapD_NO3_reduct"/>
</dbReference>
<comment type="caution">
    <text evidence="5">The sequence shown here is derived from an EMBL/GenBank/DDBJ whole genome shotgun (WGS) entry which is preliminary data.</text>
</comment>
<keyword evidence="6" id="KW-1185">Reference proteome</keyword>
<dbReference type="GO" id="GO:0051224">
    <property type="term" value="P:negative regulation of protein transport"/>
    <property type="evidence" value="ECO:0007669"/>
    <property type="project" value="UniProtKB-UniRule"/>
</dbReference>
<dbReference type="Gene3D" id="3.30.70.920">
    <property type="match status" value="1"/>
</dbReference>
<keyword evidence="3 4" id="KW-0143">Chaperone</keyword>
<reference evidence="5 6" key="1">
    <citation type="submission" date="2019-08" db="EMBL/GenBank/DDBJ databases">
        <title>Parahaliea maris sp. nov., isolated from the surface seawater.</title>
        <authorList>
            <person name="Liu Y."/>
        </authorList>
    </citation>
    <scope>NUCLEOTIDE SEQUENCE [LARGE SCALE GENOMIC DNA]</scope>
    <source>
        <strain evidence="5 6">S2-26</strain>
    </source>
</reference>
<proteinExistence type="inferred from homology"/>
<accession>A0A5C9A0K9</accession>
<sequence>MARRAGDTDLSLHRRSFLTGRAVQRLTHIASLIVHCQPGHFAVAEAALQALPDVDVPASDPRGKLIVLLEVPDDATMMARIASIETIPGVISTTLVFHQAEALEEARLV</sequence>
<organism evidence="5 6">
    <name type="scientific">Parahaliea aestuarii</name>
    <dbReference type="NCBI Taxonomy" id="1852021"/>
    <lineage>
        <taxon>Bacteria</taxon>
        <taxon>Pseudomonadati</taxon>
        <taxon>Pseudomonadota</taxon>
        <taxon>Gammaproteobacteria</taxon>
        <taxon>Cellvibrionales</taxon>
        <taxon>Halieaceae</taxon>
        <taxon>Parahaliea</taxon>
    </lineage>
</organism>
<gene>
    <name evidence="4" type="primary">napD</name>
    <name evidence="5" type="ORF">FVW59_00315</name>
</gene>
<evidence type="ECO:0000256" key="2">
    <source>
        <dbReference type="ARBA" id="ARBA00022490"/>
    </source>
</evidence>
<dbReference type="Pfam" id="PF03927">
    <property type="entry name" value="NapD"/>
    <property type="match status" value="1"/>
</dbReference>
<evidence type="ECO:0000313" key="5">
    <source>
        <dbReference type="EMBL" id="TXS94403.1"/>
    </source>
</evidence>
<evidence type="ECO:0000256" key="3">
    <source>
        <dbReference type="ARBA" id="ARBA00023186"/>
    </source>
</evidence>
<dbReference type="PANTHER" id="PTHR38603">
    <property type="entry name" value="CHAPERONE NAPD"/>
    <property type="match status" value="1"/>
</dbReference>
<dbReference type="OrthoDB" id="5770785at2"/>
<dbReference type="GO" id="GO:0005048">
    <property type="term" value="F:signal sequence binding"/>
    <property type="evidence" value="ECO:0007669"/>
    <property type="project" value="UniProtKB-UniRule"/>
</dbReference>